<protein>
    <submittedName>
        <fullName evidence="1">Uncharacterized protein</fullName>
    </submittedName>
</protein>
<reference evidence="1 2" key="1">
    <citation type="submission" date="2020-06" db="EMBL/GenBank/DDBJ databases">
        <title>Whole-genome sequence of Allochromatium humboldtianum DSM 21881, type strain.</title>
        <authorList>
            <person name="Kyndt J.A."/>
            <person name="Meyer T.E."/>
        </authorList>
    </citation>
    <scope>NUCLEOTIDE SEQUENCE [LARGE SCALE GENOMIC DNA]</scope>
    <source>
        <strain evidence="1 2">DSM 21881</strain>
    </source>
</reference>
<organism evidence="1 2">
    <name type="scientific">Allochromatium humboldtianum</name>
    <dbReference type="NCBI Taxonomy" id="504901"/>
    <lineage>
        <taxon>Bacteria</taxon>
        <taxon>Pseudomonadati</taxon>
        <taxon>Pseudomonadota</taxon>
        <taxon>Gammaproteobacteria</taxon>
        <taxon>Chromatiales</taxon>
        <taxon>Chromatiaceae</taxon>
        <taxon>Allochromatium</taxon>
    </lineage>
</organism>
<evidence type="ECO:0000313" key="2">
    <source>
        <dbReference type="Proteomes" id="UP000592294"/>
    </source>
</evidence>
<accession>A0A850RHS1</accession>
<dbReference type="RefSeq" id="WP_176978404.1">
    <property type="nucleotide sequence ID" value="NZ_JABZEO010000036.1"/>
</dbReference>
<dbReference type="EMBL" id="JABZEO010000036">
    <property type="protein sequence ID" value="NVZ11726.1"/>
    <property type="molecule type" value="Genomic_DNA"/>
</dbReference>
<name>A0A850RHS1_9GAMM</name>
<sequence length="172" mass="18850">MPWLKQQQESGAVDFSEVTAQRYMRIASNPSRATDLERPSIRAALELLTEDKAGITTLRALLLDMRDRKGWKALGYSSFEEYGKTELGYEKSQIYRLAEAGEIAKSLDSPIGESAPESHLRPLAPLTDDERRKVWEEATAKAARRLDAGSSGASLCIGSAPIRPCIPEGLGA</sequence>
<evidence type="ECO:0000313" key="1">
    <source>
        <dbReference type="EMBL" id="NVZ11726.1"/>
    </source>
</evidence>
<comment type="caution">
    <text evidence="1">The sequence shown here is derived from an EMBL/GenBank/DDBJ whole genome shotgun (WGS) entry which is preliminary data.</text>
</comment>
<dbReference type="AlphaFoldDB" id="A0A850RHS1"/>
<dbReference type="Proteomes" id="UP000592294">
    <property type="component" value="Unassembled WGS sequence"/>
</dbReference>
<gene>
    <name evidence="1" type="ORF">HW932_20985</name>
</gene>
<proteinExistence type="predicted"/>
<keyword evidence="2" id="KW-1185">Reference proteome</keyword>